<dbReference type="InterPro" id="IPR043502">
    <property type="entry name" value="DNA/RNA_pol_sf"/>
</dbReference>
<sequence>MTRSMVLWCPHWPADESFERVAAALDEATPGVEILRPGLAACPARGPARFYGGEEAAAEQLIDAVVALAGEYDEASAAAASLRECQVGIADGLFAGWLAARAGVIVPPGGDAVFLSDVDVAASGRPELVALLRRLGVYTLGAFASLPAADVLDRFGFDAAYVHRLAAGEPPRPTVTRKPPPELTVDAECDPPIDRVDAAAFTGRALAEQLQRRLAAYGLACTRLIVQATTEGGEQLTRTWRHDGILSAAAVADRVRWQLDGWLTGGSTGDGGARPTGGIVRITLMPDDVIPYSGTQTGLWGEAGEGRDRAHRALTHVQGILGPDAVVTAEPGGGRGQRERTRRVPWDTTDGEPDTSGEPWPGSLPAPNPAVVLAEPLPVELLDADGAAVGVTGRCLLTAAPRRVRIGRGEPVEVTTWAGPWPVAERWWRSDARRYARLQLGLSDGRALLVRVESGSWWMEASYD</sequence>
<keyword evidence="1" id="KW-0227">DNA damage</keyword>
<evidence type="ECO:0000256" key="2">
    <source>
        <dbReference type="SAM" id="MobiDB-lite"/>
    </source>
</evidence>
<name>A0A841FLA4_9ACTN</name>
<dbReference type="GO" id="GO:0006281">
    <property type="term" value="P:DNA repair"/>
    <property type="evidence" value="ECO:0007669"/>
    <property type="project" value="TreeGrafter"/>
</dbReference>
<reference evidence="3 4" key="1">
    <citation type="submission" date="2020-08" db="EMBL/GenBank/DDBJ databases">
        <title>Genomic Encyclopedia of Type Strains, Phase IV (KMG-IV): sequencing the most valuable type-strain genomes for metagenomic binning, comparative biology and taxonomic classification.</title>
        <authorList>
            <person name="Goeker M."/>
        </authorList>
    </citation>
    <scope>NUCLEOTIDE SEQUENCE [LARGE SCALE GENOMIC DNA]</scope>
    <source>
        <strain evidence="3 4">YIM 65646</strain>
    </source>
</reference>
<organism evidence="3 4">
    <name type="scientific">Phytomonospora endophytica</name>
    <dbReference type="NCBI Taxonomy" id="714109"/>
    <lineage>
        <taxon>Bacteria</taxon>
        <taxon>Bacillati</taxon>
        <taxon>Actinomycetota</taxon>
        <taxon>Actinomycetes</taxon>
        <taxon>Micromonosporales</taxon>
        <taxon>Micromonosporaceae</taxon>
        <taxon>Phytomonospora</taxon>
    </lineage>
</organism>
<evidence type="ECO:0000313" key="3">
    <source>
        <dbReference type="EMBL" id="MBB6032730.1"/>
    </source>
</evidence>
<proteinExistence type="predicted"/>
<dbReference type="AlphaFoldDB" id="A0A841FLA4"/>
<dbReference type="EMBL" id="JACHGT010000001">
    <property type="protein sequence ID" value="MBB6032730.1"/>
    <property type="molecule type" value="Genomic_DNA"/>
</dbReference>
<protein>
    <submittedName>
        <fullName evidence="3">Protein ImuB</fullName>
    </submittedName>
</protein>
<feature type="region of interest" description="Disordered" evidence="2">
    <location>
        <begin position="325"/>
        <end position="364"/>
    </location>
</feature>
<dbReference type="RefSeq" id="WP_184785603.1">
    <property type="nucleotide sequence ID" value="NZ_BONT01000034.1"/>
</dbReference>
<accession>A0A841FLA4</accession>
<dbReference type="InterPro" id="IPR050356">
    <property type="entry name" value="SulA_CellDiv_inhibitor"/>
</dbReference>
<dbReference type="PANTHER" id="PTHR35369:SF2">
    <property type="entry name" value="BLR3025 PROTEIN"/>
    <property type="match status" value="1"/>
</dbReference>
<gene>
    <name evidence="3" type="ORF">HNR73_000572</name>
</gene>
<dbReference type="PANTHER" id="PTHR35369">
    <property type="entry name" value="BLR3025 PROTEIN-RELATED"/>
    <property type="match status" value="1"/>
</dbReference>
<comment type="caution">
    <text evidence="3">The sequence shown here is derived from an EMBL/GenBank/DDBJ whole genome shotgun (WGS) entry which is preliminary data.</text>
</comment>
<dbReference type="Proteomes" id="UP000548476">
    <property type="component" value="Unassembled WGS sequence"/>
</dbReference>
<dbReference type="SUPFAM" id="SSF56672">
    <property type="entry name" value="DNA/RNA polymerases"/>
    <property type="match status" value="1"/>
</dbReference>
<evidence type="ECO:0000256" key="1">
    <source>
        <dbReference type="ARBA" id="ARBA00022763"/>
    </source>
</evidence>
<feature type="compositionally biased region" description="Basic and acidic residues" evidence="2">
    <location>
        <begin position="336"/>
        <end position="345"/>
    </location>
</feature>
<evidence type="ECO:0000313" key="4">
    <source>
        <dbReference type="Proteomes" id="UP000548476"/>
    </source>
</evidence>
<keyword evidence="4" id="KW-1185">Reference proteome</keyword>